<dbReference type="AlphaFoldDB" id="A0AA88HSC9"/>
<accession>A0AA88HSC9</accession>
<keyword evidence="3" id="KW-1185">Reference proteome</keyword>
<name>A0AA88HSC9_ARTSF</name>
<dbReference type="Pfam" id="PF13843">
    <property type="entry name" value="DDE_Tnp_1_7"/>
    <property type="match status" value="1"/>
</dbReference>
<evidence type="ECO:0000259" key="1">
    <source>
        <dbReference type="Pfam" id="PF13843"/>
    </source>
</evidence>
<gene>
    <name evidence="2" type="ORF">QYM36_011674</name>
</gene>
<dbReference type="InterPro" id="IPR029526">
    <property type="entry name" value="PGBD"/>
</dbReference>
<evidence type="ECO:0000313" key="2">
    <source>
        <dbReference type="EMBL" id="KAK2713061.1"/>
    </source>
</evidence>
<dbReference type="Proteomes" id="UP001187531">
    <property type="component" value="Unassembled WGS sequence"/>
</dbReference>
<dbReference type="PANTHER" id="PTHR47272">
    <property type="entry name" value="DDE_TNP_1_7 DOMAIN-CONTAINING PROTEIN"/>
    <property type="match status" value="1"/>
</dbReference>
<reference evidence="2" key="1">
    <citation type="submission" date="2023-07" db="EMBL/GenBank/DDBJ databases">
        <title>Chromosome-level genome assembly of Artemia franciscana.</title>
        <authorList>
            <person name="Jo E."/>
        </authorList>
    </citation>
    <scope>NUCLEOTIDE SEQUENCE</scope>
    <source>
        <tissue evidence="2">Whole body</tissue>
    </source>
</reference>
<dbReference type="PANTHER" id="PTHR47272:SF1">
    <property type="entry name" value="PIGGYBAC TRANSPOSABLE ELEMENT-DERIVED PROTEIN 3-LIKE"/>
    <property type="match status" value="1"/>
</dbReference>
<proteinExistence type="predicted"/>
<comment type="caution">
    <text evidence="2">The sequence shown here is derived from an EMBL/GenBank/DDBJ whole genome shotgun (WGS) entry which is preliminary data.</text>
</comment>
<sequence>MAAKLVDQTNLDATGTTNARIALKLTQHEMSLFLGKHMLMSIVKPPAMRMYWEGTIRYTPISEAMSHDRFLTIRQFFHINDDSLAVPSDQTSHDKLYKIRPTYDKLRENLRSIPPEERQSVDEQIIPFKGRLSFKQYLKDKPHS</sequence>
<organism evidence="2 3">
    <name type="scientific">Artemia franciscana</name>
    <name type="common">Brine shrimp</name>
    <name type="synonym">Artemia sanfranciscana</name>
    <dbReference type="NCBI Taxonomy" id="6661"/>
    <lineage>
        <taxon>Eukaryota</taxon>
        <taxon>Metazoa</taxon>
        <taxon>Ecdysozoa</taxon>
        <taxon>Arthropoda</taxon>
        <taxon>Crustacea</taxon>
        <taxon>Branchiopoda</taxon>
        <taxon>Anostraca</taxon>
        <taxon>Artemiidae</taxon>
        <taxon>Artemia</taxon>
    </lineage>
</organism>
<protein>
    <recommendedName>
        <fullName evidence="1">PiggyBac transposable element-derived protein domain-containing protein</fullName>
    </recommendedName>
</protein>
<evidence type="ECO:0000313" key="3">
    <source>
        <dbReference type="Proteomes" id="UP001187531"/>
    </source>
</evidence>
<dbReference type="EMBL" id="JAVRJZ010000015">
    <property type="protein sequence ID" value="KAK2713061.1"/>
    <property type="molecule type" value="Genomic_DNA"/>
</dbReference>
<feature type="domain" description="PiggyBac transposable element-derived protein" evidence="1">
    <location>
        <begin position="3"/>
        <end position="143"/>
    </location>
</feature>